<evidence type="ECO:0000313" key="2">
    <source>
        <dbReference type="EMBL" id="MEP1059317.1"/>
    </source>
</evidence>
<sequence length="213" mass="23568">MAEETPKQTEPNQSEGQALTNAEAKTTDMPTANAPEPEAAKPDAISDTPEADTATKKPAAKRPPKAEAEGEEGAKPAAKAKKEKPPALEDKPFADFVQQDYLPALKAGLAKQEIPNVDLTFEKRKINVIGFAQAPECWQVIGQWHNGDRQTREFNIYFFDEKINGQKGFSCAESGGKASTLESFRIDERKVDLGLLVFWTLQRLNAQKWLVRN</sequence>
<dbReference type="Pfam" id="PF11210">
    <property type="entry name" value="DUF2996"/>
    <property type="match status" value="1"/>
</dbReference>
<dbReference type="PANTHER" id="PTHR36341">
    <property type="entry name" value="DUF2996 FAMILY PROTEIN"/>
    <property type="match status" value="1"/>
</dbReference>
<organism evidence="2 3">
    <name type="scientific">Stenomitos frigidus AS-A4</name>
    <dbReference type="NCBI Taxonomy" id="2933935"/>
    <lineage>
        <taxon>Bacteria</taxon>
        <taxon>Bacillati</taxon>
        <taxon>Cyanobacteriota</taxon>
        <taxon>Cyanophyceae</taxon>
        <taxon>Leptolyngbyales</taxon>
        <taxon>Leptolyngbyaceae</taxon>
        <taxon>Stenomitos</taxon>
    </lineage>
</organism>
<feature type="compositionally biased region" description="Basic and acidic residues" evidence="1">
    <location>
        <begin position="83"/>
        <end position="92"/>
    </location>
</feature>
<dbReference type="EMBL" id="JAMPLM010000010">
    <property type="protein sequence ID" value="MEP1059317.1"/>
    <property type="molecule type" value="Genomic_DNA"/>
</dbReference>
<evidence type="ECO:0000256" key="1">
    <source>
        <dbReference type="SAM" id="MobiDB-lite"/>
    </source>
</evidence>
<feature type="compositionally biased region" description="Basic and acidic residues" evidence="1">
    <location>
        <begin position="64"/>
        <end position="74"/>
    </location>
</feature>
<evidence type="ECO:0000313" key="3">
    <source>
        <dbReference type="Proteomes" id="UP001476950"/>
    </source>
</evidence>
<accession>A0ABV0KJ98</accession>
<reference evidence="2 3" key="1">
    <citation type="submission" date="2022-04" db="EMBL/GenBank/DDBJ databases">
        <title>Positive selection, recombination, and allopatry shape intraspecific diversity of widespread and dominant cyanobacteria.</title>
        <authorList>
            <person name="Wei J."/>
            <person name="Shu W."/>
            <person name="Hu C."/>
        </authorList>
    </citation>
    <scope>NUCLEOTIDE SEQUENCE [LARGE SCALE GENOMIC DNA]</scope>
    <source>
        <strain evidence="2 3">AS-A4</strain>
    </source>
</reference>
<protein>
    <submittedName>
        <fullName evidence="2">DUF2996 domain-containing protein</fullName>
    </submittedName>
</protein>
<feature type="region of interest" description="Disordered" evidence="1">
    <location>
        <begin position="1"/>
        <end position="92"/>
    </location>
</feature>
<dbReference type="InterPro" id="IPR021374">
    <property type="entry name" value="DUF2996"/>
</dbReference>
<dbReference type="PANTHER" id="PTHR36341:SF3">
    <property type="entry name" value="DUF2996 FAMILY PROTEIN"/>
    <property type="match status" value="1"/>
</dbReference>
<dbReference type="Proteomes" id="UP001476950">
    <property type="component" value="Unassembled WGS sequence"/>
</dbReference>
<keyword evidence="3" id="KW-1185">Reference proteome</keyword>
<feature type="compositionally biased region" description="Polar residues" evidence="1">
    <location>
        <begin position="8"/>
        <end position="30"/>
    </location>
</feature>
<dbReference type="RefSeq" id="WP_190448693.1">
    <property type="nucleotide sequence ID" value="NZ_JAMPLM010000010.1"/>
</dbReference>
<proteinExistence type="predicted"/>
<name>A0ABV0KJ98_9CYAN</name>
<gene>
    <name evidence="2" type="ORF">NDI38_12790</name>
</gene>
<comment type="caution">
    <text evidence="2">The sequence shown here is derived from an EMBL/GenBank/DDBJ whole genome shotgun (WGS) entry which is preliminary data.</text>
</comment>